<feature type="compositionally biased region" description="Pro residues" evidence="10">
    <location>
        <begin position="266"/>
        <end position="276"/>
    </location>
</feature>
<evidence type="ECO:0000256" key="6">
    <source>
        <dbReference type="ARBA" id="ARBA00023228"/>
    </source>
</evidence>
<organism evidence="12 13">
    <name type="scientific">Canis lupus familiaris</name>
    <name type="common">Dog</name>
    <name type="synonym">Canis familiaris</name>
    <dbReference type="NCBI Taxonomy" id="9615"/>
    <lineage>
        <taxon>Eukaryota</taxon>
        <taxon>Metazoa</taxon>
        <taxon>Chordata</taxon>
        <taxon>Craniata</taxon>
        <taxon>Vertebrata</taxon>
        <taxon>Euteleostomi</taxon>
        <taxon>Mammalia</taxon>
        <taxon>Eutheria</taxon>
        <taxon>Laurasiatheria</taxon>
        <taxon>Carnivora</taxon>
        <taxon>Caniformia</taxon>
        <taxon>Canidae</taxon>
        <taxon>Canis</taxon>
    </lineage>
</organism>
<dbReference type="InterPro" id="IPR017853">
    <property type="entry name" value="GH"/>
</dbReference>
<feature type="compositionally biased region" description="Basic and acidic residues" evidence="10">
    <location>
        <begin position="48"/>
        <end position="60"/>
    </location>
</feature>
<sequence>MNWVPGTQSCRRQLAHNAPGSSNLRSRQPRLGRLWRVSWQAIWGRERRKYDQEERERSSVQEEASQAAEMGKQGGQCVLRPKGQSRVGTTVRFSAGNCWEQLGMECVCVGGGGGCQLVSGVKCLGMKTSPTMRSAPKAPTPLGLTELEAVLCAWGWGLPPVRDAVCATDLGGRTPSTGSEPRGASRSRGRPGAIQGPGAPRVHGAARQRTEQRPLGGMWATAAGQDRGSHPRGRRGPGQATPDGLRAAASGRGWGASLPGASLAPSPAPRPRPRPPQQALALPRPPGPQPGRVPAPARFQLRPLPPPAAPPHARPWPRPLPCAAPASAPPPPQSAVRGGGAPASWGGTSGGARERLPAARDGGPAGLRDMKTQFSEKPVQDRGLVVTELRAEDVVLEHRSYCSPKARERHFAGDVLGYVTPWNSHGYDVAKVFGGKFTQISPVWLQLKRRGREMFEVTGLHDVDQGWMRAVRKQAKGLRIVPRLLFEDWTHEDFRNVLDSEDEIEELGKTMVQVAKSQHFDGFVVEVWSQLLSQKHVGLIHMLTHLAEALHQARLLAILVIPPAVTPGTDQLGMFTHKEFEQLAPVLDGFSLMTYDYPTAQQPGPNAPLSWVRACVQVLDPKSKWRSKILLGLNLYGMDYAASRDAREPVIGARYIQMLKDHRPRIIWDSQAAEHFFEYKKSRGGRHIVFYPTLKSVQVRLELARELGVGVSMWELGQGLDYFYDLL</sequence>
<evidence type="ECO:0000313" key="13">
    <source>
        <dbReference type="Proteomes" id="UP000694542"/>
    </source>
</evidence>
<dbReference type="GO" id="GO:0005764">
    <property type="term" value="C:lysosome"/>
    <property type="evidence" value="ECO:0007669"/>
    <property type="project" value="UniProtKB-SubCell"/>
</dbReference>
<evidence type="ECO:0000256" key="5">
    <source>
        <dbReference type="ARBA" id="ARBA00022729"/>
    </source>
</evidence>
<keyword evidence="4" id="KW-0964">Secreted</keyword>
<evidence type="ECO:0000256" key="3">
    <source>
        <dbReference type="ARBA" id="ARBA00009336"/>
    </source>
</evidence>
<dbReference type="InterPro" id="IPR011583">
    <property type="entry name" value="Chitinase_II/V-like_cat"/>
</dbReference>
<evidence type="ECO:0000256" key="4">
    <source>
        <dbReference type="ARBA" id="ARBA00022525"/>
    </source>
</evidence>
<dbReference type="OrthoDB" id="10254444at2759"/>
<feature type="compositionally biased region" description="Low complexity" evidence="10">
    <location>
        <begin position="178"/>
        <end position="193"/>
    </location>
</feature>
<dbReference type="GO" id="GO:0008061">
    <property type="term" value="F:chitin binding"/>
    <property type="evidence" value="ECO:0007669"/>
    <property type="project" value="InterPro"/>
</dbReference>
<dbReference type="GO" id="GO:0005576">
    <property type="term" value="C:extracellular region"/>
    <property type="evidence" value="ECO:0007669"/>
    <property type="project" value="UniProtKB-SubCell"/>
</dbReference>
<evidence type="ECO:0000259" key="11">
    <source>
        <dbReference type="PROSITE" id="PS51910"/>
    </source>
</evidence>
<reference evidence="12" key="2">
    <citation type="submission" date="2025-08" db="UniProtKB">
        <authorList>
            <consortium name="Ensembl"/>
        </authorList>
    </citation>
    <scope>IDENTIFICATION</scope>
</reference>
<dbReference type="Proteomes" id="UP000694542">
    <property type="component" value="Chromosome 18"/>
</dbReference>
<feature type="compositionally biased region" description="Polar residues" evidence="10">
    <location>
        <begin position="1"/>
        <end position="11"/>
    </location>
</feature>
<feature type="region of interest" description="Disordered" evidence="10">
    <location>
        <begin position="1"/>
        <end position="26"/>
    </location>
</feature>
<dbReference type="Gene3D" id="1.10.8.360">
    <property type="entry name" value="3,6-anhydro-alpha-l-galactosidase"/>
    <property type="match status" value="1"/>
</dbReference>
<evidence type="ECO:0000256" key="2">
    <source>
        <dbReference type="ARBA" id="ARBA00004613"/>
    </source>
</evidence>
<dbReference type="Gene3D" id="3.10.50.10">
    <property type="match status" value="1"/>
</dbReference>
<reference evidence="12" key="1">
    <citation type="submission" date="2018-10" db="EMBL/GenBank/DDBJ databases">
        <title>De novo assembly of a Great Dane genome.</title>
        <authorList>
            <person name="Kidd J.M."/>
            <person name="Pendleton A.L."/>
            <person name="Shen F."/>
            <person name="Emery S."/>
        </authorList>
    </citation>
    <scope>NUCLEOTIDE SEQUENCE [LARGE SCALE GENOMIC DNA]</scope>
    <source>
        <strain evidence="12">Great Dane</strain>
    </source>
</reference>
<feature type="region of interest" description="Disordered" evidence="10">
    <location>
        <begin position="48"/>
        <end position="77"/>
    </location>
</feature>
<keyword evidence="5" id="KW-0732">Signal</keyword>
<evidence type="ECO:0000256" key="8">
    <source>
        <dbReference type="ARBA" id="ARBA00038832"/>
    </source>
</evidence>
<evidence type="ECO:0000256" key="9">
    <source>
        <dbReference type="ARBA" id="ARBA00040976"/>
    </source>
</evidence>
<dbReference type="InterPro" id="IPR001223">
    <property type="entry name" value="Glyco_hydro18_cat"/>
</dbReference>
<dbReference type="InterPro" id="IPR029070">
    <property type="entry name" value="Chitinase_insertion_sf"/>
</dbReference>
<evidence type="ECO:0000256" key="1">
    <source>
        <dbReference type="ARBA" id="ARBA00004371"/>
    </source>
</evidence>
<dbReference type="PROSITE" id="PS51910">
    <property type="entry name" value="GH18_2"/>
    <property type="match status" value="1"/>
</dbReference>
<dbReference type="AlphaFoldDB" id="A0A8C0TAP3"/>
<dbReference type="Gene3D" id="3.20.20.80">
    <property type="entry name" value="Glycosidases"/>
    <property type="match status" value="1"/>
</dbReference>
<dbReference type="Pfam" id="PF00704">
    <property type="entry name" value="Glyco_hydro_18"/>
    <property type="match status" value="1"/>
</dbReference>
<proteinExistence type="inferred from homology"/>
<evidence type="ECO:0000256" key="7">
    <source>
        <dbReference type="ARBA" id="ARBA00037756"/>
    </source>
</evidence>
<accession>A0A8C0TAP3</accession>
<dbReference type="SUPFAM" id="SSF51445">
    <property type="entry name" value="(Trans)glycosidases"/>
    <property type="match status" value="1"/>
</dbReference>
<dbReference type="CDD" id="cd02876">
    <property type="entry name" value="GH18_SI-CLP"/>
    <property type="match status" value="1"/>
</dbReference>
<name>A0A8C0TAP3_CANLF</name>
<dbReference type="PANTHER" id="PTHR46066">
    <property type="entry name" value="CHITINASE DOMAIN-CONTAINING PROTEIN 1 FAMILY MEMBER"/>
    <property type="match status" value="1"/>
</dbReference>
<dbReference type="FunFam" id="3.10.50.10:FF:000002">
    <property type="entry name" value="Chitinase domain-containing protein 1"/>
    <property type="match status" value="1"/>
</dbReference>
<dbReference type="FunFam" id="3.20.20.80:FF:000527">
    <property type="entry name" value="Chitinase domain containing 1"/>
    <property type="match status" value="1"/>
</dbReference>
<evidence type="ECO:0000256" key="10">
    <source>
        <dbReference type="SAM" id="MobiDB-lite"/>
    </source>
</evidence>
<gene>
    <name evidence="12" type="primary">CHID1</name>
</gene>
<comment type="similarity">
    <text evidence="3">Belongs to the glycosyl hydrolase 18 family.</text>
</comment>
<protein>
    <recommendedName>
        <fullName evidence="9">Chitinase domain-containing protein 1</fullName>
    </recommendedName>
</protein>
<dbReference type="Ensembl" id="ENSCAFT00040039335.1">
    <property type="protein sequence ID" value="ENSCAFP00040034316.1"/>
    <property type="gene ID" value="ENSCAFG00040021199.1"/>
</dbReference>
<comment type="subunit">
    <text evidence="8">Interacts with STAB1.</text>
</comment>
<comment type="subcellular location">
    <subcellularLocation>
        <location evidence="1">Lysosome</location>
    </subcellularLocation>
    <subcellularLocation>
        <location evidence="2">Secreted</location>
    </subcellularLocation>
</comment>
<dbReference type="GO" id="GO:0005975">
    <property type="term" value="P:carbohydrate metabolic process"/>
    <property type="evidence" value="ECO:0007669"/>
    <property type="project" value="InterPro"/>
</dbReference>
<evidence type="ECO:0000313" key="12">
    <source>
        <dbReference type="Ensembl" id="ENSCAFP00040034316.1"/>
    </source>
</evidence>
<feature type="compositionally biased region" description="Low complexity" evidence="10">
    <location>
        <begin position="244"/>
        <end position="265"/>
    </location>
</feature>
<feature type="region of interest" description="Disordered" evidence="10">
    <location>
        <begin position="169"/>
        <end position="379"/>
    </location>
</feature>
<comment type="function">
    <text evidence="7">Saccharide- and LPS-binding protein with possible roles in pathogen sensing and endotoxin neutralization. Ligand-binding specificity relates to the length of the oligosaccharides, with preference for chitotetraose (in vitro).</text>
</comment>
<dbReference type="PANTHER" id="PTHR46066:SF2">
    <property type="entry name" value="CHITINASE DOMAIN-CONTAINING PROTEIN 1"/>
    <property type="match status" value="1"/>
</dbReference>
<feature type="compositionally biased region" description="Pro residues" evidence="10">
    <location>
        <begin position="303"/>
        <end position="333"/>
    </location>
</feature>
<feature type="compositionally biased region" description="Pro residues" evidence="10">
    <location>
        <begin position="283"/>
        <end position="293"/>
    </location>
</feature>
<dbReference type="SMART" id="SM00636">
    <property type="entry name" value="Glyco_18"/>
    <property type="match status" value="1"/>
</dbReference>
<feature type="domain" description="GH18" evidence="11">
    <location>
        <begin position="413"/>
        <end position="727"/>
    </location>
</feature>
<keyword evidence="6" id="KW-0458">Lysosome</keyword>